<dbReference type="EMBL" id="CH445325">
    <property type="protein sequence ID" value="EAT92102.1"/>
    <property type="molecule type" value="Genomic_DNA"/>
</dbReference>
<dbReference type="Proteomes" id="UP000001055">
    <property type="component" value="Unassembled WGS sequence"/>
</dbReference>
<dbReference type="AlphaFoldDB" id="Q0V5V7"/>
<dbReference type="GeneID" id="5968449"/>
<dbReference type="OMA" id="LKWSVLD"/>
<evidence type="ECO:0000313" key="2">
    <source>
        <dbReference type="Proteomes" id="UP000001055"/>
    </source>
</evidence>
<accession>Q0V5V7</accession>
<gene>
    <name evidence="1" type="ORF">SNOG_00607</name>
</gene>
<sequence>MSCCIMAVHQVELLEDGHLAHYGLFELFAINKQVAHCRRVDILVHVTMLDPVRSAPCLRRRHSWTGTGRSGMQQDIPPHLLMYGPPPEAQPPTGLEPDDIFNRLKWSILDPPSDVQIFGLDNQGFLEWQLLSDPSNNLLFDVAATDPPQSRLHVSIELLNSWWHWHDSSTQHLRPAQLLFENAEGQYISVRQFIEAVH</sequence>
<protein>
    <submittedName>
        <fullName evidence="1">Uncharacterized protein</fullName>
    </submittedName>
</protein>
<dbReference type="STRING" id="321614.Q0V5V7"/>
<dbReference type="VEuPathDB" id="FungiDB:JI435_426490"/>
<dbReference type="KEGG" id="pno:SNOG_00607"/>
<proteinExistence type="predicted"/>
<organism evidence="1 2">
    <name type="scientific">Phaeosphaeria nodorum (strain SN15 / ATCC MYA-4574 / FGSC 10173)</name>
    <name type="common">Glume blotch fungus</name>
    <name type="synonym">Parastagonospora nodorum</name>
    <dbReference type="NCBI Taxonomy" id="321614"/>
    <lineage>
        <taxon>Eukaryota</taxon>
        <taxon>Fungi</taxon>
        <taxon>Dikarya</taxon>
        <taxon>Ascomycota</taxon>
        <taxon>Pezizomycotina</taxon>
        <taxon>Dothideomycetes</taxon>
        <taxon>Pleosporomycetidae</taxon>
        <taxon>Pleosporales</taxon>
        <taxon>Pleosporineae</taxon>
        <taxon>Phaeosphaeriaceae</taxon>
        <taxon>Parastagonospora</taxon>
    </lineage>
</organism>
<dbReference type="RefSeq" id="XP_001791288.1">
    <property type="nucleotide sequence ID" value="XM_001791236.1"/>
</dbReference>
<reference evidence="2" key="1">
    <citation type="journal article" date="2007" name="Plant Cell">
        <title>Dothideomycete-plant interactions illuminated by genome sequencing and EST analysis of the wheat pathogen Stagonospora nodorum.</title>
        <authorList>
            <person name="Hane J.K."/>
            <person name="Lowe R.G."/>
            <person name="Solomon P.S."/>
            <person name="Tan K.C."/>
            <person name="Schoch C.L."/>
            <person name="Spatafora J.W."/>
            <person name="Crous P.W."/>
            <person name="Kodira C."/>
            <person name="Birren B.W."/>
            <person name="Galagan J.E."/>
            <person name="Torriani S.F."/>
            <person name="McDonald B.A."/>
            <person name="Oliver R.P."/>
        </authorList>
    </citation>
    <scope>NUCLEOTIDE SEQUENCE [LARGE SCALE GENOMIC DNA]</scope>
    <source>
        <strain evidence="2">SN15 / ATCC MYA-4574 / FGSC 10173</strain>
    </source>
</reference>
<evidence type="ECO:0000313" key="1">
    <source>
        <dbReference type="EMBL" id="EAT92102.1"/>
    </source>
</evidence>
<dbReference type="InParanoid" id="Q0V5V7"/>
<name>Q0V5V7_PHANO</name>